<dbReference type="eggNOG" id="ENOG502SHXQ">
    <property type="taxonomic scope" value="Eukaryota"/>
</dbReference>
<evidence type="ECO:0000256" key="11">
    <source>
        <dbReference type="ARBA" id="ARBA00023224"/>
    </source>
</evidence>
<keyword evidence="3" id="KW-1003">Cell membrane</keyword>
<proteinExistence type="predicted"/>
<keyword evidence="8" id="KW-0297">G-protein coupled receptor</keyword>
<feature type="transmembrane region" description="Helical" evidence="12">
    <location>
        <begin position="637"/>
        <end position="657"/>
    </location>
</feature>
<feature type="transmembrane region" description="Helical" evidence="12">
    <location>
        <begin position="96"/>
        <end position="117"/>
    </location>
</feature>
<dbReference type="InterPro" id="IPR050516">
    <property type="entry name" value="Olfactory_GPCR"/>
</dbReference>
<evidence type="ECO:0000256" key="3">
    <source>
        <dbReference type="ARBA" id="ARBA00022475"/>
    </source>
</evidence>
<feature type="transmembrane region" description="Helical" evidence="12">
    <location>
        <begin position="23"/>
        <end position="46"/>
    </location>
</feature>
<dbReference type="CDD" id="cd15227">
    <property type="entry name" value="7tmA_OR14-like"/>
    <property type="match status" value="2"/>
</dbReference>
<dbReference type="FunFam" id="1.20.1070.10:FF:000037">
    <property type="entry name" value="Olfactory receptor"/>
    <property type="match status" value="2"/>
</dbReference>
<evidence type="ECO:0000256" key="12">
    <source>
        <dbReference type="SAM" id="Phobius"/>
    </source>
</evidence>
<comment type="subcellular location">
    <subcellularLocation>
        <location evidence="2">Cell membrane</location>
        <topology evidence="2">Multi-pass membrane protein</topology>
    </subcellularLocation>
</comment>
<evidence type="ECO:0000256" key="9">
    <source>
        <dbReference type="ARBA" id="ARBA00023136"/>
    </source>
</evidence>
<dbReference type="PANTHER" id="PTHR26452">
    <property type="entry name" value="OLFACTORY RECEPTOR"/>
    <property type="match status" value="1"/>
</dbReference>
<dbReference type="InterPro" id="IPR000725">
    <property type="entry name" value="Olfact_rcpt"/>
</dbReference>
<evidence type="ECO:0000256" key="4">
    <source>
        <dbReference type="ARBA" id="ARBA00022606"/>
    </source>
</evidence>
<evidence type="ECO:0000256" key="10">
    <source>
        <dbReference type="ARBA" id="ARBA00023170"/>
    </source>
</evidence>
<dbReference type="GO" id="GO:0004930">
    <property type="term" value="F:G protein-coupled receptor activity"/>
    <property type="evidence" value="ECO:0007669"/>
    <property type="project" value="UniProtKB-KW"/>
</dbReference>
<evidence type="ECO:0000256" key="5">
    <source>
        <dbReference type="ARBA" id="ARBA00022692"/>
    </source>
</evidence>
<keyword evidence="10 14" id="KW-0675">Receptor</keyword>
<keyword evidence="4" id="KW-0716">Sensory transduction</keyword>
<keyword evidence="15" id="KW-1185">Reference proteome</keyword>
<evidence type="ECO:0000256" key="2">
    <source>
        <dbReference type="ARBA" id="ARBA00004651"/>
    </source>
</evidence>
<dbReference type="GO" id="GO:0005886">
    <property type="term" value="C:plasma membrane"/>
    <property type="evidence" value="ECO:0007669"/>
    <property type="project" value="UniProtKB-SubCell"/>
</dbReference>
<evidence type="ECO:0000256" key="7">
    <source>
        <dbReference type="ARBA" id="ARBA00022989"/>
    </source>
</evidence>
<dbReference type="PRINTS" id="PR00245">
    <property type="entry name" value="OLFACTORYR"/>
</dbReference>
<comment type="function">
    <text evidence="1">Odorant receptor.</text>
</comment>
<dbReference type="InterPro" id="IPR017452">
    <property type="entry name" value="GPCR_Rhodpsn_7TM"/>
</dbReference>
<evidence type="ECO:0000256" key="1">
    <source>
        <dbReference type="ARBA" id="ARBA00002936"/>
    </source>
</evidence>
<keyword evidence="5 12" id="KW-0812">Transmembrane</keyword>
<dbReference type="STRING" id="885580.ENSFDAP00000012715"/>
<keyword evidence="11" id="KW-0807">Transducer</keyword>
<feature type="transmembrane region" description="Helical" evidence="12">
    <location>
        <begin position="235"/>
        <end position="258"/>
    </location>
</feature>
<feature type="transmembrane region" description="Helical" evidence="12">
    <location>
        <begin position="270"/>
        <end position="290"/>
    </location>
</feature>
<evidence type="ECO:0000256" key="8">
    <source>
        <dbReference type="ARBA" id="ARBA00023040"/>
    </source>
</evidence>
<protein>
    <submittedName>
        <fullName evidence="14">Olfactory receptor 14C36</fullName>
    </submittedName>
</protein>
<feature type="transmembrane region" description="Helical" evidence="12">
    <location>
        <begin position="463"/>
        <end position="484"/>
    </location>
</feature>
<feature type="transmembrane region" description="Helical" evidence="12">
    <location>
        <begin position="390"/>
        <end position="413"/>
    </location>
</feature>
<feature type="transmembrane region" description="Helical" evidence="12">
    <location>
        <begin position="602"/>
        <end position="625"/>
    </location>
</feature>
<organism evidence="14 15">
    <name type="scientific">Fukomys damarensis</name>
    <name type="common">Damaraland mole rat</name>
    <name type="synonym">Cryptomys damarensis</name>
    <dbReference type="NCBI Taxonomy" id="885580"/>
    <lineage>
        <taxon>Eukaryota</taxon>
        <taxon>Metazoa</taxon>
        <taxon>Chordata</taxon>
        <taxon>Craniata</taxon>
        <taxon>Vertebrata</taxon>
        <taxon>Euteleostomi</taxon>
        <taxon>Mammalia</taxon>
        <taxon>Eutheria</taxon>
        <taxon>Euarchontoglires</taxon>
        <taxon>Glires</taxon>
        <taxon>Rodentia</taxon>
        <taxon>Hystricomorpha</taxon>
        <taxon>Bathyergidae</taxon>
        <taxon>Fukomys</taxon>
    </lineage>
</organism>
<keyword evidence="7 12" id="KW-1133">Transmembrane helix</keyword>
<dbReference type="AlphaFoldDB" id="A0A091DUL4"/>
<dbReference type="Gene3D" id="1.20.1070.10">
    <property type="entry name" value="Rhodopsin 7-helix transmembrane proteins"/>
    <property type="match status" value="2"/>
</dbReference>
<evidence type="ECO:0000256" key="6">
    <source>
        <dbReference type="ARBA" id="ARBA00022725"/>
    </source>
</evidence>
<dbReference type="PRINTS" id="PR00237">
    <property type="entry name" value="GPCRRHODOPSN"/>
</dbReference>
<dbReference type="EMBL" id="KN121642">
    <property type="protein sequence ID" value="KFO35804.1"/>
    <property type="molecule type" value="Genomic_DNA"/>
</dbReference>
<accession>A0A091DUL4</accession>
<keyword evidence="9 12" id="KW-0472">Membrane</keyword>
<dbReference type="InterPro" id="IPR000276">
    <property type="entry name" value="GPCR_Rhodpsn"/>
</dbReference>
<dbReference type="GO" id="GO:0004984">
    <property type="term" value="F:olfactory receptor activity"/>
    <property type="evidence" value="ECO:0007669"/>
    <property type="project" value="InterPro"/>
</dbReference>
<name>A0A091DUL4_FUKDA</name>
<dbReference type="Pfam" id="PF13853">
    <property type="entry name" value="7tm_4"/>
    <property type="match status" value="2"/>
</dbReference>
<dbReference type="SUPFAM" id="SSF81321">
    <property type="entry name" value="Family A G protein-coupled receptor-like"/>
    <property type="match status" value="2"/>
</dbReference>
<feature type="transmembrane region" description="Helical" evidence="12">
    <location>
        <begin position="138"/>
        <end position="156"/>
    </location>
</feature>
<dbReference type="PROSITE" id="PS50262">
    <property type="entry name" value="G_PROTEIN_RECEP_F1_2"/>
    <property type="match status" value="2"/>
</dbReference>
<feature type="domain" description="G-protein coupled receptors family 1 profile" evidence="13">
    <location>
        <begin position="406"/>
        <end position="655"/>
    </location>
</feature>
<gene>
    <name evidence="14" type="ORF">H920_02789</name>
</gene>
<keyword evidence="6" id="KW-0552">Olfaction</keyword>
<feature type="transmembrane region" description="Helical" evidence="12">
    <location>
        <begin position="195"/>
        <end position="214"/>
    </location>
</feature>
<evidence type="ECO:0000313" key="15">
    <source>
        <dbReference type="Proteomes" id="UP000028990"/>
    </source>
</evidence>
<feature type="transmembrane region" description="Helical" evidence="12">
    <location>
        <begin position="505"/>
        <end position="523"/>
    </location>
</feature>
<evidence type="ECO:0000313" key="14">
    <source>
        <dbReference type="EMBL" id="KFO35804.1"/>
    </source>
</evidence>
<reference evidence="14 15" key="1">
    <citation type="submission" date="2013-11" db="EMBL/GenBank/DDBJ databases">
        <title>The Damaraland mole rat (Fukomys damarensis) genome and evolution of African mole rats.</title>
        <authorList>
            <person name="Gladyshev V.N."/>
            <person name="Fang X."/>
        </authorList>
    </citation>
    <scope>NUCLEOTIDE SEQUENCE [LARGE SCALE GENOMIC DNA]</scope>
    <source>
        <tissue evidence="14">Liver</tissue>
    </source>
</reference>
<evidence type="ECO:0000259" key="13">
    <source>
        <dbReference type="PROSITE" id="PS50262"/>
    </source>
</evidence>
<dbReference type="Proteomes" id="UP000028990">
    <property type="component" value="Unassembled WGS sequence"/>
</dbReference>
<feature type="domain" description="G-protein coupled receptors family 1 profile" evidence="13">
    <location>
        <begin position="39"/>
        <end position="288"/>
    </location>
</feature>
<sequence>MCNSTTTMDFLLMEISDMRDLQLFYAMIFSLIYLMTVVGNLVIAAVTTLDKSLHKPMYFFLRNLSILDSCYISVTVPKSCMNSLLGTSSISKAGCGAQVFLVLYFAFVELLFLTIMAHDRFAAICRPLHYPVIMSPRLCVHSTLATLLTGLIYAALHTLNTFRLPFCQSHAVQQLFCDIPSLLKLSCSDTFSNQITVLISSLVTGGGCFTYIIKSYIHIFSTVLRFPEGADRMKAFSTCVPHILVVSVFLTSCLYVYLRPAAMSVGIMDMILSVFYSVIPPFFNPIIYSLRNEQIKCAIRKLVTRTFYSTAILRIKKLFYSDLIIVMLLAIDAGAKAANQKSSCLCSLQPLTALGSLGHRHEPHPPQMSNSSTTTDFLLMEISDMRDLQLFYAMIFSLIYLVTVMGNLVIAAVTTLDKSLHTPMYFFLRNLSILDSCYISVTIPKSCMNSLLGTSFISRAGCAAQVFLVLFFAFVEVLFLTMMAHDRFAAICRPLHYPVIMSPRLCVHSTLAALLSGLLYAALHTLNTFRLPFCHSHAVQQLFCDIPSLLKLSCSDTFSNQLMIQISGLVFGSACFIYIIKSYIHIFSTVLRVPVGADRKKAFSTCVPHILVVSVFLSSSFYVYLRPTEMSTGVKGMVLSVFYSVIPPFLNPIIYSLRNEQIKSPIRKLVARVFHPGNILRMKKAFLFQLSHSHVFVNK</sequence>
<feature type="transmembrane region" description="Helical" evidence="12">
    <location>
        <begin position="562"/>
        <end position="581"/>
    </location>
</feature>